<dbReference type="Pfam" id="PF01425">
    <property type="entry name" value="Amidase"/>
    <property type="match status" value="1"/>
</dbReference>
<gene>
    <name evidence="4" type="primary">LOC106461098</name>
</gene>
<feature type="domain" description="Amidase" evidence="2">
    <location>
        <begin position="3"/>
        <end position="393"/>
    </location>
</feature>
<dbReference type="InterPro" id="IPR020556">
    <property type="entry name" value="Amidase_CS"/>
</dbReference>
<dbReference type="InterPro" id="IPR023631">
    <property type="entry name" value="Amidase_dom"/>
</dbReference>
<protein>
    <submittedName>
        <fullName evidence="4">Fatty-acid amide hydrolase 2-like</fullName>
    </submittedName>
</protein>
<dbReference type="Proteomes" id="UP000694941">
    <property type="component" value="Unplaced"/>
</dbReference>
<proteinExistence type="inferred from homology"/>
<dbReference type="Gene3D" id="3.90.1300.10">
    <property type="entry name" value="Amidase signature (AS) domain"/>
    <property type="match status" value="1"/>
</dbReference>
<comment type="similarity">
    <text evidence="1">Belongs to the amidase family.</text>
</comment>
<dbReference type="PANTHER" id="PTHR43372:SF4">
    <property type="entry name" value="FATTY-ACID AMIDE HYDROLASE 2"/>
    <property type="match status" value="1"/>
</dbReference>
<dbReference type="PROSITE" id="PS00571">
    <property type="entry name" value="AMIDASES"/>
    <property type="match status" value="1"/>
</dbReference>
<dbReference type="GeneID" id="106461098"/>
<keyword evidence="3" id="KW-1185">Reference proteome</keyword>
<evidence type="ECO:0000313" key="3">
    <source>
        <dbReference type="Proteomes" id="UP000694941"/>
    </source>
</evidence>
<organism evidence="3 4">
    <name type="scientific">Limulus polyphemus</name>
    <name type="common">Atlantic horseshoe crab</name>
    <dbReference type="NCBI Taxonomy" id="6850"/>
    <lineage>
        <taxon>Eukaryota</taxon>
        <taxon>Metazoa</taxon>
        <taxon>Ecdysozoa</taxon>
        <taxon>Arthropoda</taxon>
        <taxon>Chelicerata</taxon>
        <taxon>Merostomata</taxon>
        <taxon>Xiphosura</taxon>
        <taxon>Limulidae</taxon>
        <taxon>Limulus</taxon>
    </lineage>
</organism>
<evidence type="ECO:0000259" key="2">
    <source>
        <dbReference type="Pfam" id="PF01425"/>
    </source>
</evidence>
<accession>A0ABM1B7F9</accession>
<dbReference type="InterPro" id="IPR036928">
    <property type="entry name" value="AS_sf"/>
</dbReference>
<dbReference type="PANTHER" id="PTHR43372">
    <property type="entry name" value="FATTY-ACID AMIDE HYDROLASE"/>
    <property type="match status" value="1"/>
</dbReference>
<name>A0ABM1B7F9_LIMPO</name>
<evidence type="ECO:0000256" key="1">
    <source>
        <dbReference type="ARBA" id="ARBA00009199"/>
    </source>
</evidence>
<reference evidence="4" key="1">
    <citation type="submission" date="2025-08" db="UniProtKB">
        <authorList>
            <consortium name="RefSeq"/>
        </authorList>
    </citation>
    <scope>IDENTIFICATION</scope>
    <source>
        <tissue evidence="4">Muscle</tissue>
    </source>
</reference>
<evidence type="ECO:0000313" key="4">
    <source>
        <dbReference type="RefSeq" id="XP_013776340.2"/>
    </source>
</evidence>
<dbReference type="SUPFAM" id="SSF75304">
    <property type="entry name" value="Amidase signature (AS) enzymes"/>
    <property type="match status" value="1"/>
</dbReference>
<sequence length="413" mass="45093">MEEKMPFLGIPFTTKDCIGVKGMLQTAGLVSKKGTKAVKDADVIVLLREAGAIPLAITNVSELCMWWEASNNLYGRSNNPYNTTRIVGGSSGGEGCLLASAGSVIGIGSDIGGSIRIPSFINGIFGHKSSTGIVSNQGEYPSAEKELDSFLSTGPMCRYACDLLPLFKVLAGKNASKLKLDTKVNIRYLKVYYMEDDGGNPCVTQVCTEMKMAMKKVITHLENMYGIKSQKIHLSKMKYSFYIWAHKMASVDAPSFSSEMLERKGELNGLLELLKWMCMLSKHTLPAIGLSIFEKLCSAVGSEERSQFVNMCTDLQCEFQELLGDEGIFLYPPHPEPALFHHQTIFKTYSIGYTAIFNVLGLPVTQCPLGLSKDGLPLGIQVVAGKNNDHLTLALAVELEKMFGGWVCPSPIL</sequence>
<dbReference type="RefSeq" id="XP_013776340.2">
    <property type="nucleotide sequence ID" value="XM_013920886.2"/>
</dbReference>
<dbReference type="InterPro" id="IPR052739">
    <property type="entry name" value="FAAH2"/>
</dbReference>